<dbReference type="PANTHER" id="PTHR38456:SF1">
    <property type="entry name" value="CYCLIC DI-AMP RECEPTOR A"/>
    <property type="match status" value="1"/>
</dbReference>
<gene>
    <name evidence="1" type="ORF">C7B45_04845</name>
</gene>
<dbReference type="Proteomes" id="UP000241848">
    <property type="component" value="Unassembled WGS sequence"/>
</dbReference>
<organism evidence="1 2">
    <name type="scientific">Sulfobacillus acidophilus</name>
    <dbReference type="NCBI Taxonomy" id="53633"/>
    <lineage>
        <taxon>Bacteria</taxon>
        <taxon>Bacillati</taxon>
        <taxon>Bacillota</taxon>
        <taxon>Clostridia</taxon>
        <taxon>Eubacteriales</taxon>
        <taxon>Clostridiales Family XVII. Incertae Sedis</taxon>
        <taxon>Sulfobacillus</taxon>
    </lineage>
</organism>
<evidence type="ECO:0008006" key="3">
    <source>
        <dbReference type="Google" id="ProtNLM"/>
    </source>
</evidence>
<dbReference type="Gene3D" id="3.30.70.120">
    <property type="match status" value="1"/>
</dbReference>
<sequence length="106" mass="11800">MKLMIAIVQDADRSNLASALRRAKIRFTRLNTVGGFLRQGNVTFLIGLEESQVESTLQIINEHCHEREVLHRPGAGAMHPDAYVSPTYVQVGGATIFMVDAESYRL</sequence>
<reference evidence="1 2" key="1">
    <citation type="journal article" date="2014" name="BMC Genomics">
        <title>Comparison of environmental and isolate Sulfobacillus genomes reveals diverse carbon, sulfur, nitrogen, and hydrogen metabolisms.</title>
        <authorList>
            <person name="Justice N.B."/>
            <person name="Norman A."/>
            <person name="Brown C.T."/>
            <person name="Singh A."/>
            <person name="Thomas B.C."/>
            <person name="Banfield J.F."/>
        </authorList>
    </citation>
    <scope>NUCLEOTIDE SEQUENCE [LARGE SCALE GENOMIC DNA]</scope>
    <source>
        <strain evidence="1">AMDSBA3</strain>
    </source>
</reference>
<dbReference type="EMBL" id="PXYV01000010">
    <property type="protein sequence ID" value="PSR22952.1"/>
    <property type="molecule type" value="Genomic_DNA"/>
</dbReference>
<dbReference type="InterPro" id="IPR011322">
    <property type="entry name" value="N-reg_PII-like_a/b"/>
</dbReference>
<dbReference type="InterPro" id="IPR015867">
    <property type="entry name" value="N-reg_PII/ATP_PRibTrfase_C"/>
</dbReference>
<evidence type="ECO:0000313" key="1">
    <source>
        <dbReference type="EMBL" id="PSR22952.1"/>
    </source>
</evidence>
<proteinExistence type="predicted"/>
<evidence type="ECO:0000313" key="2">
    <source>
        <dbReference type="Proteomes" id="UP000241848"/>
    </source>
</evidence>
<accession>A0A2T2WL38</accession>
<dbReference type="AlphaFoldDB" id="A0A2T2WL38"/>
<dbReference type="PANTHER" id="PTHR38456">
    <property type="entry name" value="CYCLIC DI-AMP RECEPTOR A"/>
    <property type="match status" value="1"/>
</dbReference>
<name>A0A2T2WL38_9FIRM</name>
<protein>
    <recommendedName>
        <fullName evidence="3">Transcriptional regulator</fullName>
    </recommendedName>
</protein>
<dbReference type="SUPFAM" id="SSF54913">
    <property type="entry name" value="GlnB-like"/>
    <property type="match status" value="1"/>
</dbReference>
<comment type="caution">
    <text evidence="1">The sequence shown here is derived from an EMBL/GenBank/DDBJ whole genome shotgun (WGS) entry which is preliminary data.</text>
</comment>
<dbReference type="Pfam" id="PF06153">
    <property type="entry name" value="CdAMP_rec"/>
    <property type="match status" value="1"/>
</dbReference>
<dbReference type="InterPro" id="IPR010375">
    <property type="entry name" value="CdAMP_rec"/>
</dbReference>